<protein>
    <submittedName>
        <fullName evidence="1">Uncharacterized protein</fullName>
    </submittedName>
</protein>
<name>A0A1F4YFI1_9BACT</name>
<sequence>MKQPDKIEHSMNNILNIWLGFRAIDPLLAKPMTLQIAARHLQIHGPDFLQTLKNEPRLALTEEDLKILAQGLQPDQPDQPQ</sequence>
<proteinExistence type="predicted"/>
<dbReference type="EMBL" id="MEXH01000009">
    <property type="protein sequence ID" value="OGC92701.1"/>
    <property type="molecule type" value="Genomic_DNA"/>
</dbReference>
<dbReference type="AlphaFoldDB" id="A0A1F4YFI1"/>
<comment type="caution">
    <text evidence="1">The sequence shown here is derived from an EMBL/GenBank/DDBJ whole genome shotgun (WGS) entry which is preliminary data.</text>
</comment>
<dbReference type="Proteomes" id="UP000178176">
    <property type="component" value="Unassembled WGS sequence"/>
</dbReference>
<reference evidence="1 2" key="1">
    <citation type="journal article" date="2016" name="Nat. Commun.">
        <title>Thousands of microbial genomes shed light on interconnected biogeochemical processes in an aquifer system.</title>
        <authorList>
            <person name="Anantharaman K."/>
            <person name="Brown C.T."/>
            <person name="Hug L.A."/>
            <person name="Sharon I."/>
            <person name="Castelle C.J."/>
            <person name="Probst A.J."/>
            <person name="Thomas B.C."/>
            <person name="Singh A."/>
            <person name="Wilkins M.J."/>
            <person name="Karaoz U."/>
            <person name="Brodie E.L."/>
            <person name="Williams K.H."/>
            <person name="Hubbard S.S."/>
            <person name="Banfield J.F."/>
        </authorList>
    </citation>
    <scope>NUCLEOTIDE SEQUENCE [LARGE SCALE GENOMIC DNA]</scope>
</reference>
<organism evidence="1 2">
    <name type="scientific">Candidatus Amesbacteria bacterium RIFCSPHIGHO2_01_FULL_48_32b</name>
    <dbReference type="NCBI Taxonomy" id="1797253"/>
    <lineage>
        <taxon>Bacteria</taxon>
        <taxon>Candidatus Amesiibacteriota</taxon>
    </lineage>
</organism>
<evidence type="ECO:0000313" key="2">
    <source>
        <dbReference type="Proteomes" id="UP000178176"/>
    </source>
</evidence>
<gene>
    <name evidence="1" type="ORF">A2876_01370</name>
</gene>
<accession>A0A1F4YFI1</accession>
<evidence type="ECO:0000313" key="1">
    <source>
        <dbReference type="EMBL" id="OGC92701.1"/>
    </source>
</evidence>